<sequence length="194" mass="22113">MNRKSALEILVTGGLVHFNFRDHIERGDTHMLKHDPNINGVIFMYDVNRSGSFTWLLMRYEEYLKEKHAIIAFVGNDKAEDAWPPTRQISSRYAQEVADHWDTGSFHINAEHKIDLLLPMLYLARKILKLHELALVKPLPTGHMLPLPAPPPPSTLLRPPTPDYSTLKTTNKTYPLIGLAERIRRGVAKGYIVA</sequence>
<reference evidence="1" key="1">
    <citation type="submission" date="2023-03" db="EMBL/GenBank/DDBJ databases">
        <title>Complete genome of Cladonia borealis.</title>
        <authorList>
            <person name="Park H."/>
        </authorList>
    </citation>
    <scope>NUCLEOTIDE SEQUENCE</scope>
    <source>
        <strain evidence="1">ANT050790</strain>
    </source>
</reference>
<accession>A0AA39R7N5</accession>
<name>A0AA39R7N5_9LECA</name>
<dbReference type="SUPFAM" id="SSF52540">
    <property type="entry name" value="P-loop containing nucleoside triphosphate hydrolases"/>
    <property type="match status" value="1"/>
</dbReference>
<evidence type="ECO:0000313" key="1">
    <source>
        <dbReference type="EMBL" id="KAK0514971.1"/>
    </source>
</evidence>
<dbReference type="EMBL" id="JAFEKC020000004">
    <property type="protein sequence ID" value="KAK0514971.1"/>
    <property type="molecule type" value="Genomic_DNA"/>
</dbReference>
<dbReference type="AlphaFoldDB" id="A0AA39R7N5"/>
<keyword evidence="2" id="KW-1185">Reference proteome</keyword>
<comment type="caution">
    <text evidence="1">The sequence shown here is derived from an EMBL/GenBank/DDBJ whole genome shotgun (WGS) entry which is preliminary data.</text>
</comment>
<protein>
    <submittedName>
        <fullName evidence="1">Uncharacterized protein</fullName>
    </submittedName>
</protein>
<proteinExistence type="predicted"/>
<organism evidence="1 2">
    <name type="scientific">Cladonia borealis</name>
    <dbReference type="NCBI Taxonomy" id="184061"/>
    <lineage>
        <taxon>Eukaryota</taxon>
        <taxon>Fungi</taxon>
        <taxon>Dikarya</taxon>
        <taxon>Ascomycota</taxon>
        <taxon>Pezizomycotina</taxon>
        <taxon>Lecanoromycetes</taxon>
        <taxon>OSLEUM clade</taxon>
        <taxon>Lecanoromycetidae</taxon>
        <taxon>Lecanorales</taxon>
        <taxon>Lecanorineae</taxon>
        <taxon>Cladoniaceae</taxon>
        <taxon>Cladonia</taxon>
    </lineage>
</organism>
<dbReference type="Gene3D" id="3.40.50.300">
    <property type="entry name" value="P-loop containing nucleotide triphosphate hydrolases"/>
    <property type="match status" value="1"/>
</dbReference>
<dbReference type="Proteomes" id="UP001166286">
    <property type="component" value="Unassembled WGS sequence"/>
</dbReference>
<dbReference type="InterPro" id="IPR027417">
    <property type="entry name" value="P-loop_NTPase"/>
</dbReference>
<gene>
    <name evidence="1" type="ORF">JMJ35_002350</name>
</gene>
<evidence type="ECO:0000313" key="2">
    <source>
        <dbReference type="Proteomes" id="UP001166286"/>
    </source>
</evidence>